<keyword evidence="1" id="KW-0472">Membrane</keyword>
<dbReference type="EMBL" id="GEVK01002174">
    <property type="protein sequence ID" value="JAU50658.1"/>
    <property type="molecule type" value="Transcribed_RNA"/>
</dbReference>
<dbReference type="PANTHER" id="PTHR46890:SF48">
    <property type="entry name" value="RNA-DIRECTED DNA POLYMERASE"/>
    <property type="match status" value="1"/>
</dbReference>
<protein>
    <recommendedName>
        <fullName evidence="2">Reverse transcriptase domain-containing protein</fullName>
    </recommendedName>
</protein>
<gene>
    <name evidence="3" type="ORF">LC_TR18219_c0_g1_i1_g.61640</name>
</gene>
<evidence type="ECO:0000313" key="3">
    <source>
        <dbReference type="EMBL" id="JAU50658.1"/>
    </source>
</evidence>
<feature type="transmembrane region" description="Helical" evidence="1">
    <location>
        <begin position="75"/>
        <end position="98"/>
    </location>
</feature>
<keyword evidence="1" id="KW-0812">Transmembrane</keyword>
<proteinExistence type="predicted"/>
<reference evidence="3" key="1">
    <citation type="submission" date="2016-07" db="EMBL/GenBank/DDBJ databases">
        <title>De novo transcriptome assembly of four accessions of the metal hyperaccumulator plant Noccaea caerulescens.</title>
        <authorList>
            <person name="Blande D."/>
            <person name="Halimaa P."/>
            <person name="Tervahauta A.I."/>
            <person name="Aarts M.G."/>
            <person name="Karenlampi S.O."/>
        </authorList>
    </citation>
    <scope>NUCLEOTIDE SEQUENCE</scope>
</reference>
<sequence length="103" mass="11417">MTDAIEPNQSAFVKGRLLVENVLLASELVNGYHKSSISTRCAIKFDIAKAFDTVKWSFIVKVLQAMNLPCMFINWIHICISTASFSVAVNGGIGGLLYKCQRY</sequence>
<dbReference type="Pfam" id="PF00078">
    <property type="entry name" value="RVT_1"/>
    <property type="match status" value="1"/>
</dbReference>
<name>A0A1J3G2Y7_NOCCA</name>
<feature type="domain" description="Reverse transcriptase" evidence="2">
    <location>
        <begin position="4"/>
        <end position="86"/>
    </location>
</feature>
<dbReference type="InterPro" id="IPR000477">
    <property type="entry name" value="RT_dom"/>
</dbReference>
<accession>A0A1J3G2Y7</accession>
<dbReference type="InterPro" id="IPR052343">
    <property type="entry name" value="Retrotransposon-Effector_Assoc"/>
</dbReference>
<dbReference type="AlphaFoldDB" id="A0A1J3G2Y7"/>
<organism evidence="3">
    <name type="scientific">Noccaea caerulescens</name>
    <name type="common">Alpine penny-cress</name>
    <name type="synonym">Thlaspi caerulescens</name>
    <dbReference type="NCBI Taxonomy" id="107243"/>
    <lineage>
        <taxon>Eukaryota</taxon>
        <taxon>Viridiplantae</taxon>
        <taxon>Streptophyta</taxon>
        <taxon>Embryophyta</taxon>
        <taxon>Tracheophyta</taxon>
        <taxon>Spermatophyta</taxon>
        <taxon>Magnoliopsida</taxon>
        <taxon>eudicotyledons</taxon>
        <taxon>Gunneridae</taxon>
        <taxon>Pentapetalae</taxon>
        <taxon>rosids</taxon>
        <taxon>malvids</taxon>
        <taxon>Brassicales</taxon>
        <taxon>Brassicaceae</taxon>
        <taxon>Coluteocarpeae</taxon>
        <taxon>Noccaea</taxon>
    </lineage>
</organism>
<evidence type="ECO:0000256" key="1">
    <source>
        <dbReference type="SAM" id="Phobius"/>
    </source>
</evidence>
<dbReference type="PANTHER" id="PTHR46890">
    <property type="entry name" value="NON-LTR RETROLELEMENT REVERSE TRANSCRIPTASE-LIKE PROTEIN-RELATED"/>
    <property type="match status" value="1"/>
</dbReference>
<evidence type="ECO:0000259" key="2">
    <source>
        <dbReference type="Pfam" id="PF00078"/>
    </source>
</evidence>
<keyword evidence="1" id="KW-1133">Transmembrane helix</keyword>